<reference evidence="3 4" key="1">
    <citation type="submission" date="2017-12" db="EMBL/GenBank/DDBJ databases">
        <authorList>
            <person name="Pombert J.-F."/>
            <person name="Haag K.L."/>
            <person name="Ebert D."/>
        </authorList>
    </citation>
    <scope>NUCLEOTIDE SEQUENCE [LARGE SCALE GENOMIC DNA]</scope>
    <source>
        <strain evidence="3">IL-BN-2</strain>
    </source>
</reference>
<dbReference type="VEuPathDB" id="MicrosporidiaDB:CWI39_0397p0020"/>
<dbReference type="Proteomes" id="UP000293045">
    <property type="component" value="Unassembled WGS sequence"/>
</dbReference>
<feature type="compositionally biased region" description="Polar residues" evidence="2">
    <location>
        <begin position="255"/>
        <end position="267"/>
    </location>
</feature>
<protein>
    <submittedName>
        <fullName evidence="3">Uncharacterized protein</fullName>
    </submittedName>
</protein>
<organism evidence="3 4">
    <name type="scientific">Hamiltosporidium magnivora</name>
    <dbReference type="NCBI Taxonomy" id="148818"/>
    <lineage>
        <taxon>Eukaryota</taxon>
        <taxon>Fungi</taxon>
        <taxon>Fungi incertae sedis</taxon>
        <taxon>Microsporidia</taxon>
        <taxon>Dubosqiidae</taxon>
        <taxon>Hamiltosporidium</taxon>
    </lineage>
</organism>
<dbReference type="AlphaFoldDB" id="A0A4Q9LFW3"/>
<keyword evidence="1" id="KW-0175">Coiled coil</keyword>
<dbReference type="EMBL" id="PIXR01000397">
    <property type="protein sequence ID" value="TBU06948.1"/>
    <property type="molecule type" value="Genomic_DNA"/>
</dbReference>
<dbReference type="GO" id="GO:0005634">
    <property type="term" value="C:nucleus"/>
    <property type="evidence" value="ECO:0007669"/>
    <property type="project" value="InterPro"/>
</dbReference>
<feature type="coiled-coil region" evidence="1">
    <location>
        <begin position="2"/>
        <end position="36"/>
    </location>
</feature>
<gene>
    <name evidence="3" type="ORF">CWI39_0397p0020</name>
</gene>
<feature type="region of interest" description="Disordered" evidence="2">
    <location>
        <begin position="236"/>
        <end position="276"/>
    </location>
</feature>
<dbReference type="Pfam" id="PF05964">
    <property type="entry name" value="FYRN"/>
    <property type="match status" value="1"/>
</dbReference>
<evidence type="ECO:0000313" key="4">
    <source>
        <dbReference type="Proteomes" id="UP000293045"/>
    </source>
</evidence>
<dbReference type="InterPro" id="IPR003888">
    <property type="entry name" value="FYrich_N"/>
</dbReference>
<comment type="caution">
    <text evidence="3">The sequence shown here is derived from an EMBL/GenBank/DDBJ whole genome shotgun (WGS) entry which is preliminary data.</text>
</comment>
<accession>A0A4Q9LFW3</accession>
<evidence type="ECO:0000256" key="1">
    <source>
        <dbReference type="SAM" id="Coils"/>
    </source>
</evidence>
<feature type="compositionally biased region" description="Basic and acidic residues" evidence="2">
    <location>
        <begin position="236"/>
        <end position="254"/>
    </location>
</feature>
<dbReference type="VEuPathDB" id="MicrosporidiaDB:CWI36_0887p0010"/>
<name>A0A4Q9LFW3_9MICR</name>
<proteinExistence type="predicted"/>
<dbReference type="Gene3D" id="3.30.160.360">
    <property type="match status" value="1"/>
</dbReference>
<evidence type="ECO:0000256" key="2">
    <source>
        <dbReference type="SAM" id="MobiDB-lite"/>
    </source>
</evidence>
<sequence>MNTEERSEMLLLNEKLNKAIEEKSLLDTKIESIEKRISLVELHKNAILDCICICDGKDVMKETFSDTSSDLFSLEKDLKEENIKKENKPSISKNTKDFVEIEKSENFMEYPAIFTDKNGTFSVFNLGKFPKNNNKQFYSSKYLYPIGYKSFRIFESFLSKNFRSQIYECTILSINNCLDMEIKVDDQYKFSGSSIWSNFCQKFEYPLPFCNVEEFFGLECKELMKKIESLGDITQIKDDNQGSKNEGDRAHGFEQENNSNRQNTDSDQNQRKLSEEEKELYFTLNVIAPTSF</sequence>
<evidence type="ECO:0000313" key="3">
    <source>
        <dbReference type="EMBL" id="TBU06948.1"/>
    </source>
</evidence>
<dbReference type="PROSITE" id="PS51542">
    <property type="entry name" value="FYRN"/>
    <property type="match status" value="1"/>
</dbReference>